<dbReference type="Gene3D" id="1.20.1250.20">
    <property type="entry name" value="MFS general substrate transporter like domains"/>
    <property type="match status" value="2"/>
</dbReference>
<feature type="transmembrane region" description="Helical" evidence="4">
    <location>
        <begin position="54"/>
        <end position="75"/>
    </location>
</feature>
<keyword evidence="4" id="KW-0812">Transmembrane</keyword>
<dbReference type="PANTHER" id="PTHR11360:SF234">
    <property type="entry name" value="MFS-TYPE TRANSPORTER DBAD-RELATED"/>
    <property type="match status" value="1"/>
</dbReference>
<feature type="transmembrane region" description="Helical" evidence="4">
    <location>
        <begin position="95"/>
        <end position="112"/>
    </location>
</feature>
<comment type="caution">
    <text evidence="5">The sequence shown here is derived from an EMBL/GenBank/DDBJ whole genome shotgun (WGS) entry which is preliminary data.</text>
</comment>
<dbReference type="Proteomes" id="UP000033647">
    <property type="component" value="Unassembled WGS sequence"/>
</dbReference>
<dbReference type="InterPro" id="IPR050327">
    <property type="entry name" value="Proton-linked_MCT"/>
</dbReference>
<evidence type="ECO:0000313" key="6">
    <source>
        <dbReference type="Proteomes" id="UP000033647"/>
    </source>
</evidence>
<dbReference type="SUPFAM" id="SSF103473">
    <property type="entry name" value="MFS general substrate transporter"/>
    <property type="match status" value="1"/>
</dbReference>
<dbReference type="InterPro" id="IPR011701">
    <property type="entry name" value="MFS"/>
</dbReference>
<dbReference type="OrthoDB" id="6509908at2759"/>
<organism evidence="5 6">
    <name type="scientific">Zymoseptoria brevis</name>
    <dbReference type="NCBI Taxonomy" id="1047168"/>
    <lineage>
        <taxon>Eukaryota</taxon>
        <taxon>Fungi</taxon>
        <taxon>Dikarya</taxon>
        <taxon>Ascomycota</taxon>
        <taxon>Pezizomycotina</taxon>
        <taxon>Dothideomycetes</taxon>
        <taxon>Dothideomycetidae</taxon>
        <taxon>Mycosphaerellales</taxon>
        <taxon>Mycosphaerellaceae</taxon>
        <taxon>Zymoseptoria</taxon>
    </lineage>
</organism>
<dbReference type="PANTHER" id="PTHR11360">
    <property type="entry name" value="MONOCARBOXYLATE TRANSPORTER"/>
    <property type="match status" value="1"/>
</dbReference>
<feature type="transmembrane region" description="Helical" evidence="4">
    <location>
        <begin position="124"/>
        <end position="143"/>
    </location>
</feature>
<keyword evidence="4" id="KW-0472">Membrane</keyword>
<feature type="transmembrane region" description="Helical" evidence="4">
    <location>
        <begin position="258"/>
        <end position="280"/>
    </location>
</feature>
<dbReference type="Pfam" id="PF07690">
    <property type="entry name" value="MFS_1"/>
    <property type="match status" value="1"/>
</dbReference>
<evidence type="ECO:0000313" key="5">
    <source>
        <dbReference type="EMBL" id="KJY00507.1"/>
    </source>
</evidence>
<evidence type="ECO:0000256" key="3">
    <source>
        <dbReference type="SAM" id="MobiDB-lite"/>
    </source>
</evidence>
<evidence type="ECO:0000256" key="4">
    <source>
        <dbReference type="SAM" id="Phobius"/>
    </source>
</evidence>
<feature type="transmembrane region" description="Helical" evidence="4">
    <location>
        <begin position="417"/>
        <end position="438"/>
    </location>
</feature>
<comment type="subcellular location">
    <subcellularLocation>
        <location evidence="1">Membrane</location>
        <topology evidence="1">Multi-pass membrane protein</topology>
    </subcellularLocation>
</comment>
<feature type="transmembrane region" description="Helical" evidence="4">
    <location>
        <begin position="217"/>
        <end position="237"/>
    </location>
</feature>
<feature type="transmembrane region" description="Helical" evidence="4">
    <location>
        <begin position="390"/>
        <end position="411"/>
    </location>
</feature>
<protein>
    <submittedName>
        <fullName evidence="5">MFS monocarboxylate transporter like protein</fullName>
    </submittedName>
</protein>
<feature type="transmembrane region" description="Helical" evidence="4">
    <location>
        <begin position="292"/>
        <end position="310"/>
    </location>
</feature>
<keyword evidence="4" id="KW-1133">Transmembrane helix</keyword>
<proteinExistence type="inferred from homology"/>
<evidence type="ECO:0000256" key="2">
    <source>
        <dbReference type="ARBA" id="ARBA00006727"/>
    </source>
</evidence>
<dbReference type="InterPro" id="IPR036259">
    <property type="entry name" value="MFS_trans_sf"/>
</dbReference>
<gene>
    <name evidence="5" type="ORF">TI39_contig325g00001</name>
</gene>
<comment type="similarity">
    <text evidence="2">Belongs to the major facilitator superfamily. Monocarboxylate porter (TC 2.A.1.13) family.</text>
</comment>
<evidence type="ECO:0000256" key="1">
    <source>
        <dbReference type="ARBA" id="ARBA00004141"/>
    </source>
</evidence>
<feature type="transmembrane region" description="Helical" evidence="4">
    <location>
        <begin position="350"/>
        <end position="370"/>
    </location>
</feature>
<accession>A0A0F4GSY4</accession>
<feature type="transmembrane region" description="Helical" evidence="4">
    <location>
        <begin position="182"/>
        <end position="205"/>
    </location>
</feature>
<sequence>MSPSARDITSSLHTQEHTTGVRSREERVSKCGALNAPRLPERGLHEPPDGGPRAWLVVCGAFFVWFNSWGAINGFGVFMSYYQLELLPSYSASDIAWIGSVQNFLVLFIGSLSGPLCDAGYGSYLLAVGGLINVLGTMALSFASEYYQVFLSQGICVGLGWGLMFTPAALLPARFFRRRLPLATGIASAGTGIGGIVYSIVFSMLVKRPDLGFPGAVRVLGLLVLTTSLFSTIAMTGSGMTPSKRCRQFVDWTAFTEVSFNAYLIGGVFTMIGLSAPYYYANLYAIETRITSAQLGFYVVAAMNAGSLFGRLVSPFLALRAGVFNTFILAYIASAATCFCLIAARGIGPIFAIATLYGFSSGAVVALSPVTIIRMTSDPELIGTRMGMSFALPSVGVLIGSPICGAILQSTGSFTTVWLFSGACLVVGTACMTGCRIAQTGLVLRKNV</sequence>
<feature type="transmembrane region" description="Helical" evidence="4">
    <location>
        <begin position="322"/>
        <end position="344"/>
    </location>
</feature>
<feature type="region of interest" description="Disordered" evidence="3">
    <location>
        <begin position="1"/>
        <end position="26"/>
    </location>
</feature>
<dbReference type="GO" id="GO:0016020">
    <property type="term" value="C:membrane"/>
    <property type="evidence" value="ECO:0007669"/>
    <property type="project" value="UniProtKB-SubCell"/>
</dbReference>
<feature type="compositionally biased region" description="Polar residues" evidence="3">
    <location>
        <begin position="1"/>
        <end position="21"/>
    </location>
</feature>
<reference evidence="5 6" key="1">
    <citation type="submission" date="2015-03" db="EMBL/GenBank/DDBJ databases">
        <title>RNA-seq based gene annotation and comparative genomics of four Zymoseptoria species reveal species-specific pathogenicity related genes and transposable element activity.</title>
        <authorList>
            <person name="Grandaubert J."/>
            <person name="Bhattacharyya A."/>
            <person name="Stukenbrock E.H."/>
        </authorList>
    </citation>
    <scope>NUCLEOTIDE SEQUENCE [LARGE SCALE GENOMIC DNA]</scope>
    <source>
        <strain evidence="5 6">Zb18110</strain>
    </source>
</reference>
<dbReference type="EMBL" id="LAFY01000317">
    <property type="protein sequence ID" value="KJY00507.1"/>
    <property type="molecule type" value="Genomic_DNA"/>
</dbReference>
<feature type="transmembrane region" description="Helical" evidence="4">
    <location>
        <begin position="149"/>
        <end position="170"/>
    </location>
</feature>
<dbReference type="GO" id="GO:0022857">
    <property type="term" value="F:transmembrane transporter activity"/>
    <property type="evidence" value="ECO:0007669"/>
    <property type="project" value="InterPro"/>
</dbReference>
<dbReference type="AlphaFoldDB" id="A0A0F4GSY4"/>
<name>A0A0F4GSY4_9PEZI</name>
<keyword evidence="6" id="KW-1185">Reference proteome</keyword>